<reference evidence="2 3" key="1">
    <citation type="submission" date="2023-08" db="EMBL/GenBank/DDBJ databases">
        <title>Black Yeasts Isolated from many extreme environments.</title>
        <authorList>
            <person name="Coleine C."/>
            <person name="Stajich J.E."/>
            <person name="Selbmann L."/>
        </authorList>
    </citation>
    <scope>NUCLEOTIDE SEQUENCE [LARGE SCALE GENOMIC DNA]</scope>
    <source>
        <strain evidence="2 3">CCFEE 536</strain>
    </source>
</reference>
<evidence type="ECO:0000256" key="1">
    <source>
        <dbReference type="SAM" id="MobiDB-lite"/>
    </source>
</evidence>
<evidence type="ECO:0000313" key="2">
    <source>
        <dbReference type="EMBL" id="KAK5275842.1"/>
    </source>
</evidence>
<sequence>MTEEKQDVVAELAHVGHTVTDTSQQLSLKDTGSERAPEARGRNSSEVPAGYWYSSSFIGSYC</sequence>
<feature type="compositionally biased region" description="Basic and acidic residues" evidence="1">
    <location>
        <begin position="31"/>
        <end position="43"/>
    </location>
</feature>
<comment type="caution">
    <text evidence="2">The sequence shown here is derived from an EMBL/GenBank/DDBJ whole genome shotgun (WGS) entry which is preliminary data.</text>
</comment>
<dbReference type="Proteomes" id="UP001357485">
    <property type="component" value="Unassembled WGS sequence"/>
</dbReference>
<organism evidence="2 3">
    <name type="scientific">Cryomyces antarcticus</name>
    <dbReference type="NCBI Taxonomy" id="329879"/>
    <lineage>
        <taxon>Eukaryota</taxon>
        <taxon>Fungi</taxon>
        <taxon>Dikarya</taxon>
        <taxon>Ascomycota</taxon>
        <taxon>Pezizomycotina</taxon>
        <taxon>Dothideomycetes</taxon>
        <taxon>Dothideomycetes incertae sedis</taxon>
        <taxon>Cryomyces</taxon>
    </lineage>
</organism>
<name>A0ABR0M2W3_9PEZI</name>
<feature type="region of interest" description="Disordered" evidence="1">
    <location>
        <begin position="13"/>
        <end position="50"/>
    </location>
</feature>
<feature type="non-terminal residue" evidence="2">
    <location>
        <position position="62"/>
    </location>
</feature>
<proteinExistence type="predicted"/>
<feature type="compositionally biased region" description="Polar residues" evidence="1">
    <location>
        <begin position="19"/>
        <end position="30"/>
    </location>
</feature>
<protein>
    <submittedName>
        <fullName evidence="2">Uncharacterized protein</fullName>
    </submittedName>
</protein>
<accession>A0ABR0M2W3</accession>
<keyword evidence="3" id="KW-1185">Reference proteome</keyword>
<gene>
    <name evidence="2" type="ORF">LTR16_012073</name>
</gene>
<dbReference type="EMBL" id="JAVRRA010004016">
    <property type="protein sequence ID" value="KAK5275842.1"/>
    <property type="molecule type" value="Genomic_DNA"/>
</dbReference>
<evidence type="ECO:0000313" key="3">
    <source>
        <dbReference type="Proteomes" id="UP001357485"/>
    </source>
</evidence>